<dbReference type="GO" id="GO:0032981">
    <property type="term" value="P:mitochondrial respiratory chain complex I assembly"/>
    <property type="evidence" value="ECO:0007669"/>
    <property type="project" value="TreeGrafter"/>
</dbReference>
<evidence type="ECO:0000256" key="1">
    <source>
        <dbReference type="ARBA" id="ARBA00004225"/>
    </source>
</evidence>
<evidence type="ECO:0000313" key="7">
    <source>
        <dbReference type="Proteomes" id="UP000515204"/>
    </source>
</evidence>
<accession>A0A6P3WVQ8</accession>
<dbReference type="RefSeq" id="XP_014469972.1">
    <property type="nucleotide sequence ID" value="XM_014614486.1"/>
</dbReference>
<gene>
    <name evidence="8" type="primary">LOC106741983</name>
</gene>
<keyword evidence="7" id="KW-1185">Reference proteome</keyword>
<dbReference type="PANTHER" id="PTHR16296">
    <property type="entry name" value="UNCHARACTERIZED HYPOTHALAMUS PROTEIN HT007"/>
    <property type="match status" value="1"/>
</dbReference>
<sequence>MEEARQRIIKQEIPKGAIMMSRYEAIAHQSSFVYTWKNQNEVWPLVHGTGILSLAASLGGAYVNFIFRRKLKVHNIGILPSMMAITGPSFLLTTLSRSLAIDNKLLLLELPCPLCLELRGAIIQAAFGYFTPFITVPIITFIVVGSRAYNIPYPNEGRKILTIAGSVYQHLIPKLSSTLILQAMIGGFITYLQIKSYLRILDITYLLEHEKKPKRGYIQQ</sequence>
<name>A0A6P3WVQ8_DINQU</name>
<keyword evidence="2 6" id="KW-0812">Transmembrane</keyword>
<evidence type="ECO:0000313" key="8">
    <source>
        <dbReference type="RefSeq" id="XP_014469972.1"/>
    </source>
</evidence>
<comment type="subcellular location">
    <subcellularLocation>
        <location evidence="1">Mitochondrion membrane</location>
        <topology evidence="1">Multi-pass membrane protein</topology>
    </subcellularLocation>
</comment>
<dbReference type="GO" id="GO:0031966">
    <property type="term" value="C:mitochondrial membrane"/>
    <property type="evidence" value="ECO:0007669"/>
    <property type="project" value="UniProtKB-SubCell"/>
</dbReference>
<keyword evidence="4" id="KW-0496">Mitochondrion</keyword>
<evidence type="ECO:0000256" key="6">
    <source>
        <dbReference type="SAM" id="Phobius"/>
    </source>
</evidence>
<dbReference type="InterPro" id="IPR009801">
    <property type="entry name" value="TMEM126"/>
</dbReference>
<evidence type="ECO:0000256" key="2">
    <source>
        <dbReference type="ARBA" id="ARBA00022692"/>
    </source>
</evidence>
<reference evidence="8" key="1">
    <citation type="submission" date="2025-08" db="UniProtKB">
        <authorList>
            <consortium name="RefSeq"/>
        </authorList>
    </citation>
    <scope>IDENTIFICATION</scope>
</reference>
<dbReference type="GeneID" id="106741983"/>
<dbReference type="AlphaFoldDB" id="A0A6P3WVQ8"/>
<protein>
    <submittedName>
        <fullName evidence="8">Uncharacterized protein LOC106741983</fullName>
    </submittedName>
</protein>
<feature type="transmembrane region" description="Helical" evidence="6">
    <location>
        <begin position="79"/>
        <end position="101"/>
    </location>
</feature>
<dbReference type="OrthoDB" id="6234762at2759"/>
<keyword evidence="3 6" id="KW-1133">Transmembrane helix</keyword>
<dbReference type="Pfam" id="PF07114">
    <property type="entry name" value="TMEM126"/>
    <property type="match status" value="1"/>
</dbReference>
<keyword evidence="5 6" id="KW-0472">Membrane</keyword>
<organism evidence="7 8">
    <name type="scientific">Dinoponera quadriceps</name>
    <name type="common">South American ant</name>
    <dbReference type="NCBI Taxonomy" id="609295"/>
    <lineage>
        <taxon>Eukaryota</taxon>
        <taxon>Metazoa</taxon>
        <taxon>Ecdysozoa</taxon>
        <taxon>Arthropoda</taxon>
        <taxon>Hexapoda</taxon>
        <taxon>Insecta</taxon>
        <taxon>Pterygota</taxon>
        <taxon>Neoptera</taxon>
        <taxon>Endopterygota</taxon>
        <taxon>Hymenoptera</taxon>
        <taxon>Apocrita</taxon>
        <taxon>Aculeata</taxon>
        <taxon>Formicoidea</taxon>
        <taxon>Formicidae</taxon>
        <taxon>Ponerinae</taxon>
        <taxon>Ponerini</taxon>
        <taxon>Dinoponera</taxon>
    </lineage>
</organism>
<dbReference type="PANTHER" id="PTHR16296:SF2">
    <property type="entry name" value="TRANSMEMBRANE PROTEIN 126A"/>
    <property type="match status" value="1"/>
</dbReference>
<evidence type="ECO:0000256" key="4">
    <source>
        <dbReference type="ARBA" id="ARBA00023128"/>
    </source>
</evidence>
<evidence type="ECO:0000256" key="3">
    <source>
        <dbReference type="ARBA" id="ARBA00022989"/>
    </source>
</evidence>
<dbReference type="Proteomes" id="UP000515204">
    <property type="component" value="Unplaced"/>
</dbReference>
<dbReference type="KEGG" id="dqu:106741983"/>
<feature type="transmembrane region" description="Helical" evidence="6">
    <location>
        <begin position="45"/>
        <end position="67"/>
    </location>
</feature>
<evidence type="ECO:0000256" key="5">
    <source>
        <dbReference type="ARBA" id="ARBA00023136"/>
    </source>
</evidence>
<feature type="transmembrane region" description="Helical" evidence="6">
    <location>
        <begin position="121"/>
        <end position="144"/>
    </location>
</feature>
<proteinExistence type="predicted"/>